<dbReference type="Proteomes" id="UP000821845">
    <property type="component" value="Chromosome 2"/>
</dbReference>
<reference evidence="1" key="1">
    <citation type="submission" date="2020-05" db="EMBL/GenBank/DDBJ databases">
        <title>Large-scale comparative analyses of tick genomes elucidate their genetic diversity and vector capacities.</title>
        <authorList>
            <person name="Jia N."/>
            <person name="Wang J."/>
            <person name="Shi W."/>
            <person name="Du L."/>
            <person name="Sun Y."/>
            <person name="Zhan W."/>
            <person name="Jiang J."/>
            <person name="Wang Q."/>
            <person name="Zhang B."/>
            <person name="Ji P."/>
            <person name="Sakyi L.B."/>
            <person name="Cui X."/>
            <person name="Yuan T."/>
            <person name="Jiang B."/>
            <person name="Yang W."/>
            <person name="Lam T.T.-Y."/>
            <person name="Chang Q."/>
            <person name="Ding S."/>
            <person name="Wang X."/>
            <person name="Zhu J."/>
            <person name="Ruan X."/>
            <person name="Zhao L."/>
            <person name="Wei J."/>
            <person name="Que T."/>
            <person name="Du C."/>
            <person name="Cheng J."/>
            <person name="Dai P."/>
            <person name="Han X."/>
            <person name="Huang E."/>
            <person name="Gao Y."/>
            <person name="Liu J."/>
            <person name="Shao H."/>
            <person name="Ye R."/>
            <person name="Li L."/>
            <person name="Wei W."/>
            <person name="Wang X."/>
            <person name="Wang C."/>
            <person name="Yang T."/>
            <person name="Huo Q."/>
            <person name="Li W."/>
            <person name="Guo W."/>
            <person name="Chen H."/>
            <person name="Zhou L."/>
            <person name="Ni X."/>
            <person name="Tian J."/>
            <person name="Zhou Y."/>
            <person name="Sheng Y."/>
            <person name="Liu T."/>
            <person name="Pan Y."/>
            <person name="Xia L."/>
            <person name="Li J."/>
            <person name="Zhao F."/>
            <person name="Cao W."/>
        </authorList>
    </citation>
    <scope>NUCLEOTIDE SEQUENCE</scope>
    <source>
        <strain evidence="1">Hyas-2018</strain>
    </source>
</reference>
<evidence type="ECO:0000313" key="1">
    <source>
        <dbReference type="EMBL" id="KAH6938434.1"/>
    </source>
</evidence>
<dbReference type="EMBL" id="CM023482">
    <property type="protein sequence ID" value="KAH6938434.1"/>
    <property type="molecule type" value="Genomic_DNA"/>
</dbReference>
<gene>
    <name evidence="1" type="ORF">HPB50_009176</name>
</gene>
<protein>
    <submittedName>
        <fullName evidence="1">Uncharacterized protein</fullName>
    </submittedName>
</protein>
<proteinExistence type="predicted"/>
<evidence type="ECO:0000313" key="2">
    <source>
        <dbReference type="Proteomes" id="UP000821845"/>
    </source>
</evidence>
<keyword evidence="2" id="KW-1185">Reference proteome</keyword>
<comment type="caution">
    <text evidence="1">The sequence shown here is derived from an EMBL/GenBank/DDBJ whole genome shotgun (WGS) entry which is preliminary data.</text>
</comment>
<accession>A0ACB7SXE8</accession>
<sequence length="272" mass="30806">METSLWNSNHQLLRHVHPNAGPLTWVRNMVASRLSTSGSQWAAIFSRFNSGTSRAALVFSGNSRYNNQWMILDYKLFEPRRSLQPGTLWLVEQLPGFMESADITSVFMKQGYWASYNEAYLPPIAAETRPPGWQRGRDHYALDPRARAFRSMQEHATDMEAMKALMRFTARSGVCPVPCNNSQLTANEFESMSPRFDLLLLYPSGGTDTKITNRGLFESLEFEAVCGPSAQGVPPFSWSRSPFRGLAAHYGQPDLWNFGFVRHQWGHCTCPT</sequence>
<organism evidence="1 2">
    <name type="scientific">Hyalomma asiaticum</name>
    <name type="common">Tick</name>
    <dbReference type="NCBI Taxonomy" id="266040"/>
    <lineage>
        <taxon>Eukaryota</taxon>
        <taxon>Metazoa</taxon>
        <taxon>Ecdysozoa</taxon>
        <taxon>Arthropoda</taxon>
        <taxon>Chelicerata</taxon>
        <taxon>Arachnida</taxon>
        <taxon>Acari</taxon>
        <taxon>Parasitiformes</taxon>
        <taxon>Ixodida</taxon>
        <taxon>Ixodoidea</taxon>
        <taxon>Ixodidae</taxon>
        <taxon>Hyalomminae</taxon>
        <taxon>Hyalomma</taxon>
    </lineage>
</organism>
<name>A0ACB7SXE8_HYAAI</name>